<dbReference type="EMBL" id="JACICD010000017">
    <property type="protein sequence ID" value="MBB3773938.1"/>
    <property type="molecule type" value="Genomic_DNA"/>
</dbReference>
<dbReference type="PIRSF" id="PIRSF000126">
    <property type="entry name" value="11-beta-HSD1"/>
    <property type="match status" value="1"/>
</dbReference>
<organism evidence="4 5">
    <name type="scientific">Ancylobacter tetraedralis</name>
    <dbReference type="NCBI Taxonomy" id="217068"/>
    <lineage>
        <taxon>Bacteria</taxon>
        <taxon>Pseudomonadati</taxon>
        <taxon>Pseudomonadota</taxon>
        <taxon>Alphaproteobacteria</taxon>
        <taxon>Hyphomicrobiales</taxon>
        <taxon>Xanthobacteraceae</taxon>
        <taxon>Ancylobacter</taxon>
    </lineage>
</organism>
<dbReference type="AlphaFoldDB" id="A0A839ZGZ6"/>
<dbReference type="Proteomes" id="UP000533469">
    <property type="component" value="Unassembled WGS sequence"/>
</dbReference>
<accession>A0A839ZGZ6</accession>
<evidence type="ECO:0000313" key="5">
    <source>
        <dbReference type="Proteomes" id="UP000533469"/>
    </source>
</evidence>
<evidence type="ECO:0000256" key="2">
    <source>
        <dbReference type="ARBA" id="ARBA00023002"/>
    </source>
</evidence>
<proteinExistence type="inferred from homology"/>
<keyword evidence="5" id="KW-1185">Reference proteome</keyword>
<dbReference type="SUPFAM" id="SSF51735">
    <property type="entry name" value="NAD(P)-binding Rossmann-fold domains"/>
    <property type="match status" value="1"/>
</dbReference>
<evidence type="ECO:0000256" key="3">
    <source>
        <dbReference type="RuleBase" id="RU000363"/>
    </source>
</evidence>
<dbReference type="PRINTS" id="PR00081">
    <property type="entry name" value="GDHRDH"/>
</dbReference>
<dbReference type="GO" id="GO:0016491">
    <property type="term" value="F:oxidoreductase activity"/>
    <property type="evidence" value="ECO:0007669"/>
    <property type="project" value="UniProtKB-KW"/>
</dbReference>
<dbReference type="Pfam" id="PF00106">
    <property type="entry name" value="adh_short"/>
    <property type="match status" value="1"/>
</dbReference>
<dbReference type="PANTHER" id="PTHR42901">
    <property type="entry name" value="ALCOHOL DEHYDROGENASE"/>
    <property type="match status" value="1"/>
</dbReference>
<dbReference type="CDD" id="cd05233">
    <property type="entry name" value="SDR_c"/>
    <property type="match status" value="1"/>
</dbReference>
<dbReference type="PRINTS" id="PR00080">
    <property type="entry name" value="SDRFAMILY"/>
</dbReference>
<dbReference type="InterPro" id="IPR036291">
    <property type="entry name" value="NAD(P)-bd_dom_sf"/>
</dbReference>
<dbReference type="RefSeq" id="WP_183192129.1">
    <property type="nucleotide sequence ID" value="NZ_JACICD010000017.1"/>
</dbReference>
<name>A0A839ZGZ6_9HYPH</name>
<dbReference type="InterPro" id="IPR020904">
    <property type="entry name" value="Sc_DH/Rdtase_CS"/>
</dbReference>
<dbReference type="PANTHER" id="PTHR42901:SF1">
    <property type="entry name" value="ALCOHOL DEHYDROGENASE"/>
    <property type="match status" value="1"/>
</dbReference>
<dbReference type="PROSITE" id="PS00061">
    <property type="entry name" value="ADH_SHORT"/>
    <property type="match status" value="1"/>
</dbReference>
<gene>
    <name evidence="4" type="ORF">FHS55_004584</name>
</gene>
<evidence type="ECO:0000313" key="4">
    <source>
        <dbReference type="EMBL" id="MBB3773938.1"/>
    </source>
</evidence>
<keyword evidence="2" id="KW-0560">Oxidoreductase</keyword>
<reference evidence="4 5" key="1">
    <citation type="submission" date="2020-08" db="EMBL/GenBank/DDBJ databases">
        <title>Genomic Encyclopedia of Type Strains, Phase IV (KMG-IV): sequencing the most valuable type-strain genomes for metagenomic binning, comparative biology and taxonomic classification.</title>
        <authorList>
            <person name="Goeker M."/>
        </authorList>
    </citation>
    <scope>NUCLEOTIDE SEQUENCE [LARGE SCALE GENOMIC DNA]</scope>
    <source>
        <strain evidence="4 5">DSM 5895</strain>
    </source>
</reference>
<dbReference type="Gene3D" id="3.40.50.720">
    <property type="entry name" value="NAD(P)-binding Rossmann-like Domain"/>
    <property type="match status" value="1"/>
</dbReference>
<evidence type="ECO:0000256" key="1">
    <source>
        <dbReference type="ARBA" id="ARBA00006484"/>
    </source>
</evidence>
<comment type="caution">
    <text evidence="4">The sequence shown here is derived from an EMBL/GenBank/DDBJ whole genome shotgun (WGS) entry which is preliminary data.</text>
</comment>
<dbReference type="InterPro" id="IPR002347">
    <property type="entry name" value="SDR_fam"/>
</dbReference>
<protein>
    <recommendedName>
        <fullName evidence="6">SDR family oxidoreductase</fullName>
    </recommendedName>
</protein>
<evidence type="ECO:0008006" key="6">
    <source>
        <dbReference type="Google" id="ProtNLM"/>
    </source>
</evidence>
<comment type="similarity">
    <text evidence="1 3">Belongs to the short-chain dehydrogenases/reductases (SDR) family.</text>
</comment>
<sequence length="273" mass="28143">MSASSPPSSLGTALVTGASSGIGKVYAQKLARRGYDLIIVARNRSRLDELATAIATETGRTVEVLPADLGKAEDVAAVAARLADDPAITLLVNNAGSGTEGPIIGADPAKIDAMLDLNVRALTRLAVAAVNAFSARGRGTLVNIASVVAIVPEQFFGAYSATKAYVLALTQSLGAELKDSPVRLQAVMPGLTRTEFFDRAGLDINALPAHMVMAPEDLVEAALRGLEAGEVYTIPSLPDASGWDALTAARMVLAPDLSHARPAARYGLAAAAE</sequence>